<feature type="region of interest" description="Disordered" evidence="2">
    <location>
        <begin position="405"/>
        <end position="453"/>
    </location>
</feature>
<dbReference type="OrthoDB" id="5135119at2759"/>
<dbReference type="PANTHER" id="PTHR22997:SF3">
    <property type="entry name" value="PROTEIN KINTOUN"/>
    <property type="match status" value="1"/>
</dbReference>
<sequence>MPSTPGTESSFEKLDVTQEEMERISKAMKDEKFRELFKEYMDEISDPKNREVTIITRIQTPGNNIRWVKPTPGRVLKTSFAERPPKQVAGPGAEELEIPAEVKKVFVNICSCPEIEEAKAEGSRKDERGQPWSIPYSLTPGRVDMDKAGGKCFVYDCVFNPKTFEKGCAIPQFMELLLVTAIEGIERQFSVKLDRETPQQTPTPLQTPTYTLTHRQSVSYQNYLASRDRSLTTPPRPTSLILKIQLPLCDSAAGLSLNIINDGWTCHVKMEGRYELFVDLGFEVVEKEGTAKFDKGRRELVVEVPCVPAPVESLPEIDAPLEVDEVETKETEVSESIEEPAISLDEDIQAKHEETEFPSDGDNKPQFSDIPEIQLNDKPFLDPPELQINSEPLIVSDFIPSPAQNITDEEEVNSSVLPPSRDTTIEIKPESNMSQKTVEPSAPPQPQSQDPEMEEDLFTALQNLKPAVPTESELTQLTESAKKAGILKNANEALWRVKSVEEVGELEELANAAEVEKPVSAELKLVSHLIYELDE</sequence>
<evidence type="ECO:0000259" key="4">
    <source>
        <dbReference type="Pfam" id="PF18201"/>
    </source>
</evidence>
<dbReference type="AlphaFoldDB" id="A0A1Y2CV24"/>
<dbReference type="EMBL" id="MCGO01000006">
    <property type="protein sequence ID" value="ORY50863.1"/>
    <property type="molecule type" value="Genomic_DNA"/>
</dbReference>
<comment type="similarity">
    <text evidence="1">Belongs to the PIH1 family.</text>
</comment>
<accession>A0A1Y2CV24</accession>
<feature type="domain" description="PIH1D1/2/3 CS-like" evidence="4">
    <location>
        <begin position="206"/>
        <end position="305"/>
    </location>
</feature>
<dbReference type="Pfam" id="PF18201">
    <property type="entry name" value="PIH1_CS"/>
    <property type="match status" value="1"/>
</dbReference>
<evidence type="ECO:0000259" key="3">
    <source>
        <dbReference type="Pfam" id="PF08190"/>
    </source>
</evidence>
<dbReference type="InterPro" id="IPR012981">
    <property type="entry name" value="PIH1_N"/>
</dbReference>
<dbReference type="STRING" id="329046.A0A1Y2CV24"/>
<dbReference type="GO" id="GO:0005737">
    <property type="term" value="C:cytoplasm"/>
    <property type="evidence" value="ECO:0007669"/>
    <property type="project" value="TreeGrafter"/>
</dbReference>
<name>A0A1Y2CV24_9FUNG</name>
<evidence type="ECO:0000313" key="5">
    <source>
        <dbReference type="EMBL" id="ORY50863.1"/>
    </source>
</evidence>
<evidence type="ECO:0000256" key="1">
    <source>
        <dbReference type="ARBA" id="ARBA00008511"/>
    </source>
</evidence>
<evidence type="ECO:0000256" key="2">
    <source>
        <dbReference type="SAM" id="MobiDB-lite"/>
    </source>
</evidence>
<dbReference type="Proteomes" id="UP000193642">
    <property type="component" value="Unassembled WGS sequence"/>
</dbReference>
<keyword evidence="6" id="KW-1185">Reference proteome</keyword>
<protein>
    <submittedName>
        <fullName evidence="5">PIH1-domain-containing protein</fullName>
    </submittedName>
</protein>
<feature type="domain" description="PIH1 N-terminal" evidence="3">
    <location>
        <begin position="102"/>
        <end position="197"/>
    </location>
</feature>
<dbReference type="Pfam" id="PF08190">
    <property type="entry name" value="PIH1"/>
    <property type="match status" value="1"/>
</dbReference>
<feature type="region of interest" description="Disordered" evidence="2">
    <location>
        <begin position="353"/>
        <end position="386"/>
    </location>
</feature>
<dbReference type="InterPro" id="IPR041442">
    <property type="entry name" value="PIH1D1/2/3_CS-like"/>
</dbReference>
<comment type="caution">
    <text evidence="5">The sequence shown here is derived from an EMBL/GenBank/DDBJ whole genome shotgun (WGS) entry which is preliminary data.</text>
</comment>
<evidence type="ECO:0000313" key="6">
    <source>
        <dbReference type="Proteomes" id="UP000193642"/>
    </source>
</evidence>
<proteinExistence type="inferred from homology"/>
<organism evidence="5 6">
    <name type="scientific">Rhizoclosmatium globosum</name>
    <dbReference type="NCBI Taxonomy" id="329046"/>
    <lineage>
        <taxon>Eukaryota</taxon>
        <taxon>Fungi</taxon>
        <taxon>Fungi incertae sedis</taxon>
        <taxon>Chytridiomycota</taxon>
        <taxon>Chytridiomycota incertae sedis</taxon>
        <taxon>Chytridiomycetes</taxon>
        <taxon>Chytridiales</taxon>
        <taxon>Chytriomycetaceae</taxon>
        <taxon>Rhizoclosmatium</taxon>
    </lineage>
</organism>
<dbReference type="PANTHER" id="PTHR22997">
    <property type="entry name" value="PIH1 DOMAIN-CONTAINING PROTEIN 1"/>
    <property type="match status" value="1"/>
</dbReference>
<reference evidence="5 6" key="1">
    <citation type="submission" date="2016-07" db="EMBL/GenBank/DDBJ databases">
        <title>Pervasive Adenine N6-methylation of Active Genes in Fungi.</title>
        <authorList>
            <consortium name="DOE Joint Genome Institute"/>
            <person name="Mondo S.J."/>
            <person name="Dannebaum R.O."/>
            <person name="Kuo R.C."/>
            <person name="Labutti K."/>
            <person name="Haridas S."/>
            <person name="Kuo A."/>
            <person name="Salamov A."/>
            <person name="Ahrendt S.R."/>
            <person name="Lipzen A."/>
            <person name="Sullivan W."/>
            <person name="Andreopoulos W.B."/>
            <person name="Clum A."/>
            <person name="Lindquist E."/>
            <person name="Daum C."/>
            <person name="Ramamoorthy G.K."/>
            <person name="Gryganskyi A."/>
            <person name="Culley D."/>
            <person name="Magnuson J.K."/>
            <person name="James T.Y."/>
            <person name="O'Malley M.A."/>
            <person name="Stajich J.E."/>
            <person name="Spatafora J.W."/>
            <person name="Visel A."/>
            <person name="Grigoriev I.V."/>
        </authorList>
    </citation>
    <scope>NUCLEOTIDE SEQUENCE [LARGE SCALE GENOMIC DNA]</scope>
    <source>
        <strain evidence="5 6">JEL800</strain>
    </source>
</reference>
<gene>
    <name evidence="5" type="ORF">BCR33DRAFT_712836</name>
</gene>
<dbReference type="InterPro" id="IPR050734">
    <property type="entry name" value="PIH1/Kintoun_subfamily"/>
</dbReference>